<evidence type="ECO:0000256" key="7">
    <source>
        <dbReference type="ARBA" id="ARBA00045890"/>
    </source>
</evidence>
<dbReference type="RefSeq" id="XP_011314976.1">
    <property type="nucleotide sequence ID" value="XM_011316674.1"/>
</dbReference>
<dbReference type="GO" id="GO:0045292">
    <property type="term" value="P:mRNA cis splicing, via spliceosome"/>
    <property type="evidence" value="ECO:0007669"/>
    <property type="project" value="TreeGrafter"/>
</dbReference>
<accession>A0A9R1TU44</accession>
<keyword evidence="9" id="KW-1185">Reference proteome</keyword>
<dbReference type="GO" id="GO:0006884">
    <property type="term" value="P:cell volume homeostasis"/>
    <property type="evidence" value="ECO:0007669"/>
    <property type="project" value="InterPro"/>
</dbReference>
<dbReference type="PANTHER" id="PTHR21399:SF0">
    <property type="entry name" value="METHYLOSOME SUBUNIT PICLN"/>
    <property type="match status" value="1"/>
</dbReference>
<feature type="region of interest" description="Disordered" evidence="8">
    <location>
        <begin position="159"/>
        <end position="198"/>
    </location>
</feature>
<feature type="compositionally biased region" description="Polar residues" evidence="8">
    <location>
        <begin position="168"/>
        <end position="177"/>
    </location>
</feature>
<evidence type="ECO:0000256" key="2">
    <source>
        <dbReference type="ARBA" id="ARBA00004496"/>
    </source>
</evidence>
<dbReference type="InterPro" id="IPR011993">
    <property type="entry name" value="PH-like_dom_sf"/>
</dbReference>
<dbReference type="OrthoDB" id="19714at2759"/>
<dbReference type="GO" id="GO:0034715">
    <property type="term" value="C:pICln-Sm protein complex"/>
    <property type="evidence" value="ECO:0007669"/>
    <property type="project" value="InterPro"/>
</dbReference>
<comment type="similarity">
    <text evidence="3">Belongs to the pICln (TC 1.A.47) family.</text>
</comment>
<dbReference type="Gene3D" id="2.30.29.30">
    <property type="entry name" value="Pleckstrin-homology domain (PH domain)/Phosphotyrosine-binding domain (PTB)"/>
    <property type="match status" value="1"/>
</dbReference>
<dbReference type="GO" id="GO:0006821">
    <property type="term" value="P:chloride transport"/>
    <property type="evidence" value="ECO:0007669"/>
    <property type="project" value="InterPro"/>
</dbReference>
<evidence type="ECO:0000313" key="10">
    <source>
        <dbReference type="RefSeq" id="XP_011314976.1"/>
    </source>
</evidence>
<dbReference type="PRINTS" id="PR01348">
    <property type="entry name" value="ICLNCHANNEL"/>
</dbReference>
<organism evidence="9 10">
    <name type="scientific">Fopius arisanus</name>
    <dbReference type="NCBI Taxonomy" id="64838"/>
    <lineage>
        <taxon>Eukaryota</taxon>
        <taxon>Metazoa</taxon>
        <taxon>Ecdysozoa</taxon>
        <taxon>Arthropoda</taxon>
        <taxon>Hexapoda</taxon>
        <taxon>Insecta</taxon>
        <taxon>Pterygota</taxon>
        <taxon>Neoptera</taxon>
        <taxon>Endopterygota</taxon>
        <taxon>Hymenoptera</taxon>
        <taxon>Apocrita</taxon>
        <taxon>Ichneumonoidea</taxon>
        <taxon>Braconidae</taxon>
        <taxon>Opiinae</taxon>
        <taxon>Fopius</taxon>
    </lineage>
</organism>
<dbReference type="GO" id="GO:0005886">
    <property type="term" value="C:plasma membrane"/>
    <property type="evidence" value="ECO:0007669"/>
    <property type="project" value="InterPro"/>
</dbReference>
<dbReference type="GO" id="GO:0005829">
    <property type="term" value="C:cytosol"/>
    <property type="evidence" value="ECO:0007669"/>
    <property type="project" value="InterPro"/>
</dbReference>
<reference evidence="10" key="1">
    <citation type="submission" date="2025-08" db="UniProtKB">
        <authorList>
            <consortium name="RefSeq"/>
        </authorList>
    </citation>
    <scope>IDENTIFICATION</scope>
    <source>
        <strain evidence="10">USDA-PBARC FA_bdor</strain>
        <tissue evidence="10">Whole organism</tissue>
    </source>
</reference>
<evidence type="ECO:0000256" key="4">
    <source>
        <dbReference type="ARBA" id="ARBA00015653"/>
    </source>
</evidence>
<keyword evidence="5" id="KW-0963">Cytoplasm</keyword>
<evidence type="ECO:0000256" key="1">
    <source>
        <dbReference type="ARBA" id="ARBA00004123"/>
    </source>
</evidence>
<keyword evidence="6" id="KW-0539">Nucleus</keyword>
<name>A0A9R1TU44_9HYME</name>
<evidence type="ECO:0000256" key="3">
    <source>
        <dbReference type="ARBA" id="ARBA00007054"/>
    </source>
</evidence>
<dbReference type="KEGG" id="fas:105273935"/>
<gene>
    <name evidence="10" type="primary">icln</name>
</gene>
<dbReference type="Proteomes" id="UP000694866">
    <property type="component" value="Unplaced"/>
</dbReference>
<sequence>MVILSNVFAPQEGVRHEEQNTTVYVSDREIGKGTLYITESVLAWIESSTQQGFALQYPNISLHAISRDQVVHPRQCLYIMIDTKLDLEDDSGEDDDSEIPLTEMRFAPDNVNNLDAMFHAMNQCQELHPDPQDSFSDAEEDIYEDAEEEDDFEYYEVGGGDASYILPSDQSIGNHNGNDSEEAMDIEAAQFEDAEEEP</sequence>
<dbReference type="Pfam" id="PF03517">
    <property type="entry name" value="Voldacs"/>
    <property type="match status" value="1"/>
</dbReference>
<dbReference type="PANTHER" id="PTHR21399">
    <property type="entry name" value="CHLORIDE CONDUCTANCE REGULATORY PROTEIN ICLN"/>
    <property type="match status" value="1"/>
</dbReference>
<proteinExistence type="inferred from homology"/>
<dbReference type="CTD" id="36997"/>
<evidence type="ECO:0000256" key="5">
    <source>
        <dbReference type="ARBA" id="ARBA00022490"/>
    </source>
</evidence>
<comment type="function">
    <text evidence="7">Involved in both the assembly of spliceosomal snRNPs and the methylation of Sm proteins. Chaperone that regulates the assembly of spliceosomal U1, U2, U4 and U5 small nuclear ribonucleoproteins (snRNPs), the building blocks of the spliceosome, and thereby plays an important role in the splicing of cellular pre-mRNAs. Most spliceosomal snRNPs contain a common set of Sm proteins SNRPB, SNRPD1, SNRPD2, SNRPD3, SNRPE, SNRPF and SNRPG that assemble in a heptameric protein ring on the Sm site of the small nuclear RNA to form the core snRNP (Sm core). In the cytosol, the Sm proteins SNRPD1, SNRPD2, SNRPE, SNRPF and SNRPG are trapped in an inactive 6S pICln-Sm complex by the chaperone CLNS1A that controls the assembly of the core snRNP. Dissociation by the SMN complex of CLNS1A from the trapped Sm proteins and their transfer to an SMN-Sm complex triggers the assembly of core snRNPs and their transport to the nucleus.</text>
</comment>
<dbReference type="InterPro" id="IPR039924">
    <property type="entry name" value="ICln/Lot5/Saf5"/>
</dbReference>
<dbReference type="GO" id="GO:0034709">
    <property type="term" value="C:methylosome"/>
    <property type="evidence" value="ECO:0007669"/>
    <property type="project" value="InterPro"/>
</dbReference>
<protein>
    <recommendedName>
        <fullName evidence="4">Methylosome subunit pICln</fullName>
    </recommendedName>
</protein>
<evidence type="ECO:0000256" key="6">
    <source>
        <dbReference type="ARBA" id="ARBA00023242"/>
    </source>
</evidence>
<dbReference type="AlphaFoldDB" id="A0A9R1TU44"/>
<dbReference type="GO" id="GO:0005681">
    <property type="term" value="C:spliceosomal complex"/>
    <property type="evidence" value="ECO:0007669"/>
    <property type="project" value="TreeGrafter"/>
</dbReference>
<comment type="subcellular location">
    <subcellularLocation>
        <location evidence="2">Cytoplasm</location>
    </subcellularLocation>
    <subcellularLocation>
        <location evidence="1">Nucleus</location>
    </subcellularLocation>
</comment>
<evidence type="ECO:0000256" key="8">
    <source>
        <dbReference type="SAM" id="MobiDB-lite"/>
    </source>
</evidence>
<feature type="compositionally biased region" description="Acidic residues" evidence="8">
    <location>
        <begin position="179"/>
        <end position="198"/>
    </location>
</feature>
<dbReference type="GeneID" id="105273935"/>
<dbReference type="InterPro" id="IPR003521">
    <property type="entry name" value="ICln"/>
</dbReference>
<dbReference type="GO" id="GO:0000387">
    <property type="term" value="P:spliceosomal snRNP assembly"/>
    <property type="evidence" value="ECO:0007669"/>
    <property type="project" value="InterPro"/>
</dbReference>
<evidence type="ECO:0000313" key="9">
    <source>
        <dbReference type="Proteomes" id="UP000694866"/>
    </source>
</evidence>